<feature type="domain" description="RRM" evidence="4">
    <location>
        <begin position="117"/>
        <end position="190"/>
    </location>
</feature>
<dbReference type="PANTHER" id="PTHR23189">
    <property type="entry name" value="RNA RECOGNITION MOTIF-CONTAINING"/>
    <property type="match status" value="1"/>
</dbReference>
<evidence type="ECO:0000313" key="5">
    <source>
        <dbReference type="EMBL" id="CCA67828.1"/>
    </source>
</evidence>
<dbReference type="OMA" id="ECITEGE"/>
<feature type="compositionally biased region" description="Pro residues" evidence="3">
    <location>
        <begin position="481"/>
        <end position="507"/>
    </location>
</feature>
<feature type="region of interest" description="Disordered" evidence="3">
    <location>
        <begin position="466"/>
        <end position="548"/>
    </location>
</feature>
<evidence type="ECO:0000313" key="6">
    <source>
        <dbReference type="Proteomes" id="UP000007148"/>
    </source>
</evidence>
<comment type="caution">
    <text evidence="5">The sequence shown here is derived from an EMBL/GenBank/DDBJ whole genome shotgun (WGS) entry which is preliminary data.</text>
</comment>
<feature type="region of interest" description="Disordered" evidence="3">
    <location>
        <begin position="391"/>
        <end position="431"/>
    </location>
</feature>
<dbReference type="GO" id="GO:0003723">
    <property type="term" value="F:RNA binding"/>
    <property type="evidence" value="ECO:0007669"/>
    <property type="project" value="UniProtKB-UniRule"/>
</dbReference>
<gene>
    <name evidence="5" type="ORF">PIIN_01652</name>
</gene>
<evidence type="ECO:0000259" key="4">
    <source>
        <dbReference type="PROSITE" id="PS50102"/>
    </source>
</evidence>
<dbReference type="InterPro" id="IPR034453">
    <property type="entry name" value="MEI2-like_RRM1"/>
</dbReference>
<dbReference type="PROSITE" id="PS50102">
    <property type="entry name" value="RRM"/>
    <property type="match status" value="1"/>
</dbReference>
<keyword evidence="1 2" id="KW-0694">RNA-binding</keyword>
<dbReference type="InParanoid" id="G4T939"/>
<dbReference type="eggNOG" id="KOG4660">
    <property type="taxonomic scope" value="Eukaryota"/>
</dbReference>
<feature type="region of interest" description="Disordered" evidence="3">
    <location>
        <begin position="354"/>
        <end position="378"/>
    </location>
</feature>
<evidence type="ECO:0000256" key="1">
    <source>
        <dbReference type="ARBA" id="ARBA00022884"/>
    </source>
</evidence>
<dbReference type="Proteomes" id="UP000007148">
    <property type="component" value="Unassembled WGS sequence"/>
</dbReference>
<dbReference type="InterPro" id="IPR000504">
    <property type="entry name" value="RRM_dom"/>
</dbReference>
<feature type="compositionally biased region" description="Pro residues" evidence="3">
    <location>
        <begin position="532"/>
        <end position="542"/>
    </location>
</feature>
<dbReference type="STRING" id="1109443.G4T939"/>
<feature type="compositionally biased region" description="Low complexity" evidence="3">
    <location>
        <begin position="1"/>
        <end position="10"/>
    </location>
</feature>
<dbReference type="CDD" id="cd12276">
    <property type="entry name" value="RRM2_MEI2_EAR1_like"/>
    <property type="match status" value="1"/>
</dbReference>
<dbReference type="OrthoDB" id="439808at2759"/>
<dbReference type="InterPro" id="IPR012677">
    <property type="entry name" value="Nucleotide-bd_a/b_plait_sf"/>
</dbReference>
<dbReference type="HOGENOM" id="CLU_535292_0_0_1"/>
<organism evidence="5 6">
    <name type="scientific">Serendipita indica (strain DSM 11827)</name>
    <name type="common">Root endophyte fungus</name>
    <name type="synonym">Piriformospora indica</name>
    <dbReference type="NCBI Taxonomy" id="1109443"/>
    <lineage>
        <taxon>Eukaryota</taxon>
        <taxon>Fungi</taxon>
        <taxon>Dikarya</taxon>
        <taxon>Basidiomycota</taxon>
        <taxon>Agaricomycotina</taxon>
        <taxon>Agaricomycetes</taxon>
        <taxon>Sebacinales</taxon>
        <taxon>Serendipitaceae</taxon>
        <taxon>Serendipita</taxon>
    </lineage>
</organism>
<dbReference type="Gene3D" id="3.30.70.330">
    <property type="match status" value="1"/>
</dbReference>
<evidence type="ECO:0000256" key="2">
    <source>
        <dbReference type="PROSITE-ProRule" id="PRU00176"/>
    </source>
</evidence>
<reference evidence="5 6" key="1">
    <citation type="journal article" date="2011" name="PLoS Pathog.">
        <title>Endophytic Life Strategies Decoded by Genome and Transcriptome Analyses of the Mutualistic Root Symbiont Piriformospora indica.</title>
        <authorList>
            <person name="Zuccaro A."/>
            <person name="Lahrmann U."/>
            <person name="Guldener U."/>
            <person name="Langen G."/>
            <person name="Pfiffi S."/>
            <person name="Biedenkopf D."/>
            <person name="Wong P."/>
            <person name="Samans B."/>
            <person name="Grimm C."/>
            <person name="Basiewicz M."/>
            <person name="Murat C."/>
            <person name="Martin F."/>
            <person name="Kogel K.H."/>
        </authorList>
    </citation>
    <scope>NUCLEOTIDE SEQUENCE [LARGE SCALE GENOMIC DNA]</scope>
    <source>
        <strain evidence="5 6">DSM 11827</strain>
    </source>
</reference>
<evidence type="ECO:0000256" key="3">
    <source>
        <dbReference type="SAM" id="MobiDB-lite"/>
    </source>
</evidence>
<dbReference type="AlphaFoldDB" id="G4T939"/>
<protein>
    <recommendedName>
        <fullName evidence="4">RRM domain-containing protein</fullName>
    </recommendedName>
</protein>
<dbReference type="InterPro" id="IPR035979">
    <property type="entry name" value="RBD_domain_sf"/>
</dbReference>
<proteinExistence type="predicted"/>
<dbReference type="CDD" id="cd12524">
    <property type="entry name" value="RRM1_MEI2_like"/>
    <property type="match status" value="1"/>
</dbReference>
<sequence length="560" mass="61170">MHRQHPYAGYGPPPGRRGDSPTGPGPDRGRMPDRGFRGRGRGVGGPPPGSYGYEPPYHGTGGDSQYGDDPYDYRGSQRDDYYPPEHDLEQRRRPQRLEEKAHDPLIEERLQRERPCRTLFIRNIKYETDSAEFRRKFEEFGEIKTFFDLISHRGMVFCTYYDMRAAERAKDRLQGTELAGRPIDVHYSLPREDQRKSVKTFSITSKISLRNSEPNQGIIIVTLIDSPSKSIDDVELRRKLQTFGDVKSIQPNNGRPDSRMIEFYDTRSADEAHGKLRHQPLQDGIMETEFAFLGDYMPPGPAMQEECITEGEDVAEEDEEVAETMTIVEAVIGTTITMDEIEVACLHLGMSIDGVVERSPPPRARSNGDSGPEREKLDQARKVQELLAALKQTGGGGPPASGPPPSQPPMPYSPPPNATGPPPPNPALPPSMAQLAALLTQAAQLPQAQQAQAAAAAIQQFQAAAATPYPPPPQGGYSTAGPPPNLYGSPLPGPSAPYSYPPPPNANQPPYVGGGGPPNLPLPPDTARYNYPVPPGGPPPPGGQSNQSLQDIMALLVSNW</sequence>
<feature type="compositionally biased region" description="Basic and acidic residues" evidence="3">
    <location>
        <begin position="71"/>
        <end position="103"/>
    </location>
</feature>
<dbReference type="EMBL" id="CAFZ01000020">
    <property type="protein sequence ID" value="CCA67828.1"/>
    <property type="molecule type" value="Genomic_DNA"/>
</dbReference>
<feature type="region of interest" description="Disordered" evidence="3">
    <location>
        <begin position="1"/>
        <end position="103"/>
    </location>
</feature>
<keyword evidence="6" id="KW-1185">Reference proteome</keyword>
<feature type="compositionally biased region" description="Pro residues" evidence="3">
    <location>
        <begin position="400"/>
        <end position="429"/>
    </location>
</feature>
<accession>G4T939</accession>
<dbReference type="SUPFAM" id="SSF54928">
    <property type="entry name" value="RNA-binding domain, RBD"/>
    <property type="match status" value="1"/>
</dbReference>
<feature type="compositionally biased region" description="Basic and acidic residues" evidence="3">
    <location>
        <begin position="27"/>
        <end position="36"/>
    </location>
</feature>
<name>G4T939_SERID</name>
<dbReference type="Pfam" id="PF00076">
    <property type="entry name" value="RRM_1"/>
    <property type="match status" value="1"/>
</dbReference>
<dbReference type="SMART" id="SM00360">
    <property type="entry name" value="RRM"/>
    <property type="match status" value="2"/>
</dbReference>